<name>A0A8S1DX88_9INSE</name>
<dbReference type="Pfam" id="PF01395">
    <property type="entry name" value="PBP_GOBP"/>
    <property type="match status" value="1"/>
</dbReference>
<evidence type="ECO:0000259" key="3">
    <source>
        <dbReference type="PROSITE" id="PS50041"/>
    </source>
</evidence>
<dbReference type="SMART" id="SM00034">
    <property type="entry name" value="CLECT"/>
    <property type="match status" value="6"/>
</dbReference>
<dbReference type="CDD" id="cd23992">
    <property type="entry name" value="PBP_GOBP"/>
    <property type="match status" value="1"/>
</dbReference>
<dbReference type="Pfam" id="PF00059">
    <property type="entry name" value="Lectin_C"/>
    <property type="match status" value="1"/>
</dbReference>
<protein>
    <recommendedName>
        <fullName evidence="3">C-type lectin domain-containing protein</fullName>
    </recommendedName>
</protein>
<proteinExistence type="predicted"/>
<feature type="domain" description="C-type lectin" evidence="3">
    <location>
        <begin position="1450"/>
        <end position="1567"/>
    </location>
</feature>
<keyword evidence="5" id="KW-1185">Reference proteome</keyword>
<keyword evidence="2" id="KW-0732">Signal</keyword>
<dbReference type="InterPro" id="IPR016187">
    <property type="entry name" value="CTDL_fold"/>
</dbReference>
<dbReference type="PANTHER" id="PTHR22802:SF379">
    <property type="entry name" value="CHONDROITIN SULFATE PROTEOGLYCAN 2 ISOFORM X1"/>
    <property type="match status" value="1"/>
</dbReference>
<dbReference type="PROSITE" id="PS50041">
    <property type="entry name" value="C_TYPE_LECTIN_2"/>
    <property type="match status" value="5"/>
</dbReference>
<dbReference type="EMBL" id="CADEPI010000531">
    <property type="protein sequence ID" value="CAB3387046.1"/>
    <property type="molecule type" value="Genomic_DNA"/>
</dbReference>
<feature type="domain" description="C-type lectin" evidence="3">
    <location>
        <begin position="1282"/>
        <end position="1404"/>
    </location>
</feature>
<dbReference type="SUPFAM" id="SSF47565">
    <property type="entry name" value="Insect pheromone/odorant-binding proteins"/>
    <property type="match status" value="1"/>
</dbReference>
<dbReference type="InterPro" id="IPR036728">
    <property type="entry name" value="PBP_GOBP_sf"/>
</dbReference>
<feature type="domain" description="C-type lectin" evidence="3">
    <location>
        <begin position="595"/>
        <end position="717"/>
    </location>
</feature>
<feature type="chain" id="PRO_5035944824" description="C-type lectin domain-containing protein" evidence="2">
    <location>
        <begin position="19"/>
        <end position="1592"/>
    </location>
</feature>
<dbReference type="InterPro" id="IPR006170">
    <property type="entry name" value="PBP/GOBP"/>
</dbReference>
<feature type="region of interest" description="Disordered" evidence="1">
    <location>
        <begin position="250"/>
        <end position="269"/>
    </location>
</feature>
<reference evidence="4 5" key="1">
    <citation type="submission" date="2020-04" db="EMBL/GenBank/DDBJ databases">
        <authorList>
            <person name="Alioto T."/>
            <person name="Alioto T."/>
            <person name="Gomez Garrido J."/>
        </authorList>
    </citation>
    <scope>NUCLEOTIDE SEQUENCE [LARGE SCALE GENOMIC DNA]</scope>
</reference>
<dbReference type="Gene3D" id="3.10.100.10">
    <property type="entry name" value="Mannose-Binding Protein A, subunit A"/>
    <property type="match status" value="6"/>
</dbReference>
<organism evidence="4 5">
    <name type="scientific">Cloeon dipterum</name>
    <dbReference type="NCBI Taxonomy" id="197152"/>
    <lineage>
        <taxon>Eukaryota</taxon>
        <taxon>Metazoa</taxon>
        <taxon>Ecdysozoa</taxon>
        <taxon>Arthropoda</taxon>
        <taxon>Hexapoda</taxon>
        <taxon>Insecta</taxon>
        <taxon>Pterygota</taxon>
        <taxon>Palaeoptera</taxon>
        <taxon>Ephemeroptera</taxon>
        <taxon>Pisciforma</taxon>
        <taxon>Baetidae</taxon>
        <taxon>Cloeon</taxon>
    </lineage>
</organism>
<feature type="signal peptide" evidence="2">
    <location>
        <begin position="1"/>
        <end position="18"/>
    </location>
</feature>
<evidence type="ECO:0000256" key="1">
    <source>
        <dbReference type="SAM" id="MobiDB-lite"/>
    </source>
</evidence>
<feature type="domain" description="C-type lectin" evidence="3">
    <location>
        <begin position="1153"/>
        <end position="1273"/>
    </location>
</feature>
<evidence type="ECO:0000313" key="5">
    <source>
        <dbReference type="Proteomes" id="UP000494165"/>
    </source>
</evidence>
<feature type="region of interest" description="Disordered" evidence="1">
    <location>
        <begin position="1060"/>
        <end position="1145"/>
    </location>
</feature>
<dbReference type="Proteomes" id="UP000494165">
    <property type="component" value="Unassembled WGS sequence"/>
</dbReference>
<evidence type="ECO:0000313" key="4">
    <source>
        <dbReference type="EMBL" id="CAB3387046.1"/>
    </source>
</evidence>
<dbReference type="InterPro" id="IPR051004">
    <property type="entry name" value="DC-SIGN_domain-containing"/>
</dbReference>
<dbReference type="GO" id="GO:0005549">
    <property type="term" value="F:odorant binding"/>
    <property type="evidence" value="ECO:0007669"/>
    <property type="project" value="InterPro"/>
</dbReference>
<comment type="caution">
    <text evidence="4">The sequence shown here is derived from an EMBL/GenBank/DDBJ whole genome shotgun (WGS) entry which is preliminary data.</text>
</comment>
<accession>A0A8S1DX88</accession>
<dbReference type="InterPro" id="IPR016186">
    <property type="entry name" value="C-type_lectin-like/link_sf"/>
</dbReference>
<sequence length="1592" mass="174382">MILASPLGFSLLFVLVFSEELFNQKVKNVKSVKIRIPANGNSGPIKIHLPKSILLRRQKIIKCCGFKKCLPPKNGTILMRTASSTPIKNLNTKGKETSLETNSMPSFQKSAATASGISIKGQSSSIHAQTGADVNSVARTSTDGESANDSLLSSGVNAADVTPADGTAGNDVIIGAATSTPMNAAPPPLINGMTGVAGGFSSGVASPAPIYPAESADLTSAGIQIKTSTATNAMALQGLTTIASNFNRGGTSVITTPGPTTSTTTGTTTTTATRNEAALKCKAMNMVLLAVTSLEEMDCLSSFRGTMFWTSGSNEDFKCDLEKKYAWCSTGFNISTTLIASDKFLLPTTAAPSTLDRCLAFVNSNNTSQRGMVHRKCDDTLPFICQLPVECPKLCEKDASLFDAGMILKNKSSYGFWIEIGTYTYLLGNKPMTFMANYEQCCALGMEALNLDNKAEQLGLTNLTIVYNNRTWKANFNYWTSGTWKGSPQGQWSWCEPNGPTVFPPGLTWERGQPDNKNGSESCVHFRFVLNSTGTIMTDRSCESKLIFACKVQRAATPKPCVAQCPNGLCERISTNFDAEKRLRNYFSYGDWFDACGRHFLFYKKRPSNWVVAWQSCCDIGLTLASLESIGKYNCLTKVTSKYPMLTSGDFWVSGTVSGCVSNFRWCSLNREFVEPELKWKDGHPKNGLDCVYLEVRNGSMLLATANCAENKTFLCDVRRNSTTQKGMQAECADLWNITPEQIDLLLNISVFLTTTISLDLKCFLKCIGVEIGMFEMGQLNGIATLRQIELISQEEPQKMEKAFTVFDECSGKKFDDECVTAYETYKCGQEKEPNMVSSMVKNNFGNATVYAPPTPCLPRRRTCWLSENFPCQINQTAIDVLNNVPAKIDHLGQIKTYQGKTYYVGLGDAKGKTNVSEVFKHCCELGFRLWEPQSVNEVTYIPQIVSVLNTVLVGQTESINHTHEVWCNSRTLVPDYYYLSDMWMRFPCQTSIVGITQSVQKIAVAFYPDKSVQDMFINPQKYDLSLLNVFSSFVCEKGKAGISSSLAGNGGAMTVTGSGPADGLNYQNNDPTVDVYDEEKSGSSSDVADSGDNLDSMDNNSPAEGGIGGADGSNNVAGDATADQGNVQNPTVAPSPADGSMQNATNCNNRPYFISKVTVTRNEASLRCKAMRMTLLAVTSFEEMECLGSLKDGTFWTSGSNEDPKCDEEKKYAWCSTGFNISDDLISSEKFWLPPTVAPPTLERCLAVVLSGTPQKGMVHKKCDEALPFICQHPVDCPKDCFKNMNFLENYRQCCALGMETLNLDSAAEQLGLTNMSLGFKNDWKANFNYWTSGTWRGSPEGHFSWCEPFGPAIFPPNLTWQRGQPDNKGGNESCVHFRFVLNATGTILTDRSCDYKYIFACKAEIKPNPKPCIASCPSEVCKRNKTKFDSNNTLIGFNLFGNWYEGCGRNFLITAESGNWTSANRQCCDIGMNLASIESAGKLGCFSKIVEKFGTESYGDFWLSGTDLGCPSDFWWCSLNRGFDNSELKWKAGHPKSGCVYLESRNGSVLLATADCTEKKKYLCEARKKATVQKGTQGECAEIWNITSSE</sequence>
<gene>
    <name evidence="4" type="ORF">CLODIP_2_CD00584</name>
</gene>
<feature type="compositionally biased region" description="Low complexity" evidence="1">
    <location>
        <begin position="1083"/>
        <end position="1092"/>
    </location>
</feature>
<dbReference type="SUPFAM" id="SSF56436">
    <property type="entry name" value="C-type lectin-like"/>
    <property type="match status" value="6"/>
</dbReference>
<dbReference type="InterPro" id="IPR001304">
    <property type="entry name" value="C-type_lectin-like"/>
</dbReference>
<dbReference type="CDD" id="cd00037">
    <property type="entry name" value="CLECT"/>
    <property type="match status" value="5"/>
</dbReference>
<evidence type="ECO:0000256" key="2">
    <source>
        <dbReference type="SAM" id="SignalP"/>
    </source>
</evidence>
<dbReference type="Gene3D" id="1.10.238.20">
    <property type="entry name" value="Pheromone/general odorant binding protein domain"/>
    <property type="match status" value="1"/>
</dbReference>
<feature type="domain" description="C-type lectin" evidence="3">
    <location>
        <begin position="420"/>
        <end position="551"/>
    </location>
</feature>
<feature type="compositionally biased region" description="Polar residues" evidence="1">
    <location>
        <begin position="1124"/>
        <end position="1133"/>
    </location>
</feature>
<dbReference type="PANTHER" id="PTHR22802">
    <property type="entry name" value="C-TYPE LECTIN SUPERFAMILY MEMBER"/>
    <property type="match status" value="1"/>
</dbReference>